<evidence type="ECO:0000313" key="1">
    <source>
        <dbReference type="EMBL" id="MBA0860315.1"/>
    </source>
</evidence>
<proteinExistence type="predicted"/>
<comment type="caution">
    <text evidence="1">The sequence shown here is derived from an EMBL/GenBank/DDBJ whole genome shotgun (WGS) entry which is preliminary data.</text>
</comment>
<organism evidence="1 2">
    <name type="scientific">Gossypium schwendimanii</name>
    <name type="common">Cotton</name>
    <dbReference type="NCBI Taxonomy" id="34291"/>
    <lineage>
        <taxon>Eukaryota</taxon>
        <taxon>Viridiplantae</taxon>
        <taxon>Streptophyta</taxon>
        <taxon>Embryophyta</taxon>
        <taxon>Tracheophyta</taxon>
        <taxon>Spermatophyta</taxon>
        <taxon>Magnoliopsida</taxon>
        <taxon>eudicotyledons</taxon>
        <taxon>Gunneridae</taxon>
        <taxon>Pentapetalae</taxon>
        <taxon>rosids</taxon>
        <taxon>malvids</taxon>
        <taxon>Malvales</taxon>
        <taxon>Malvaceae</taxon>
        <taxon>Malvoideae</taxon>
        <taxon>Gossypium</taxon>
    </lineage>
</organism>
<protein>
    <submittedName>
        <fullName evidence="1">Uncharacterized protein</fullName>
    </submittedName>
</protein>
<reference evidence="1 2" key="1">
    <citation type="journal article" date="2019" name="Genome Biol. Evol.">
        <title>Insights into the evolution of the New World diploid cottons (Gossypium, subgenus Houzingenia) based on genome sequencing.</title>
        <authorList>
            <person name="Grover C.E."/>
            <person name="Arick M.A. 2nd"/>
            <person name="Thrash A."/>
            <person name="Conover J.L."/>
            <person name="Sanders W.S."/>
            <person name="Peterson D.G."/>
            <person name="Frelichowski J.E."/>
            <person name="Scheffler J.A."/>
            <person name="Scheffler B.E."/>
            <person name="Wendel J.F."/>
        </authorList>
    </citation>
    <scope>NUCLEOTIDE SEQUENCE [LARGE SCALE GENOMIC DNA]</scope>
    <source>
        <strain evidence="1">1</strain>
        <tissue evidence="1">Leaf</tissue>
    </source>
</reference>
<accession>A0A7J9LN96</accession>
<dbReference type="EMBL" id="JABFAF010000007">
    <property type="protein sequence ID" value="MBA0860315.1"/>
    <property type="molecule type" value="Genomic_DNA"/>
</dbReference>
<dbReference type="Proteomes" id="UP000593576">
    <property type="component" value="Unassembled WGS sequence"/>
</dbReference>
<evidence type="ECO:0000313" key="2">
    <source>
        <dbReference type="Proteomes" id="UP000593576"/>
    </source>
</evidence>
<dbReference type="AlphaFoldDB" id="A0A7J9LN96"/>
<keyword evidence="2" id="KW-1185">Reference proteome</keyword>
<name>A0A7J9LN96_GOSSC</name>
<gene>
    <name evidence="1" type="ORF">Goshw_016404</name>
</gene>
<sequence length="17" mass="1911">MTFRGAFPTNAAIDHDF</sequence>